<dbReference type="EMBL" id="VSRR010001107">
    <property type="protein sequence ID" value="MPC22616.1"/>
    <property type="molecule type" value="Genomic_DNA"/>
</dbReference>
<evidence type="ECO:0000313" key="2">
    <source>
        <dbReference type="EMBL" id="MPC22616.1"/>
    </source>
</evidence>
<reference evidence="2 3" key="1">
    <citation type="submission" date="2019-05" db="EMBL/GenBank/DDBJ databases">
        <title>Another draft genome of Portunus trituberculatus and its Hox gene families provides insights of decapod evolution.</title>
        <authorList>
            <person name="Jeong J.-H."/>
            <person name="Song I."/>
            <person name="Kim S."/>
            <person name="Choi T."/>
            <person name="Kim D."/>
            <person name="Ryu S."/>
            <person name="Kim W."/>
        </authorList>
    </citation>
    <scope>NUCLEOTIDE SEQUENCE [LARGE SCALE GENOMIC DNA]</scope>
    <source>
        <tissue evidence="2">Muscle</tissue>
    </source>
</reference>
<protein>
    <submittedName>
        <fullName evidence="2">Uncharacterized protein</fullName>
    </submittedName>
</protein>
<comment type="caution">
    <text evidence="2">The sequence shown here is derived from an EMBL/GenBank/DDBJ whole genome shotgun (WGS) entry which is preliminary data.</text>
</comment>
<feature type="compositionally biased region" description="Acidic residues" evidence="1">
    <location>
        <begin position="62"/>
        <end position="85"/>
    </location>
</feature>
<dbReference type="Proteomes" id="UP000324222">
    <property type="component" value="Unassembled WGS sequence"/>
</dbReference>
<keyword evidence="3" id="KW-1185">Reference proteome</keyword>
<name>A0A5B7DNX2_PORTR</name>
<feature type="region of interest" description="Disordered" evidence="1">
    <location>
        <begin position="54"/>
        <end position="85"/>
    </location>
</feature>
<feature type="region of interest" description="Disordered" evidence="1">
    <location>
        <begin position="1"/>
        <end position="37"/>
    </location>
</feature>
<organism evidence="2 3">
    <name type="scientific">Portunus trituberculatus</name>
    <name type="common">Swimming crab</name>
    <name type="synonym">Neptunus trituberculatus</name>
    <dbReference type="NCBI Taxonomy" id="210409"/>
    <lineage>
        <taxon>Eukaryota</taxon>
        <taxon>Metazoa</taxon>
        <taxon>Ecdysozoa</taxon>
        <taxon>Arthropoda</taxon>
        <taxon>Crustacea</taxon>
        <taxon>Multicrustacea</taxon>
        <taxon>Malacostraca</taxon>
        <taxon>Eumalacostraca</taxon>
        <taxon>Eucarida</taxon>
        <taxon>Decapoda</taxon>
        <taxon>Pleocyemata</taxon>
        <taxon>Brachyura</taxon>
        <taxon>Eubrachyura</taxon>
        <taxon>Portunoidea</taxon>
        <taxon>Portunidae</taxon>
        <taxon>Portuninae</taxon>
        <taxon>Portunus</taxon>
    </lineage>
</organism>
<dbReference type="AlphaFoldDB" id="A0A5B7DNX2"/>
<accession>A0A5B7DNX2</accession>
<gene>
    <name evidence="2" type="ORF">E2C01_015634</name>
</gene>
<proteinExistence type="predicted"/>
<sequence>MSKNEAQGGVHCTTPASPGRHLNQRGAAGVTQVTRGSPVRVISSNRLAPLARTLITAQAGEEQTEVEEEEEKEEEEEEGGEETKE</sequence>
<evidence type="ECO:0000256" key="1">
    <source>
        <dbReference type="SAM" id="MobiDB-lite"/>
    </source>
</evidence>
<evidence type="ECO:0000313" key="3">
    <source>
        <dbReference type="Proteomes" id="UP000324222"/>
    </source>
</evidence>